<dbReference type="Proteomes" id="UP001605036">
    <property type="component" value="Unassembled WGS sequence"/>
</dbReference>
<feature type="coiled-coil region" evidence="1">
    <location>
        <begin position="145"/>
        <end position="256"/>
    </location>
</feature>
<protein>
    <submittedName>
        <fullName evidence="2">Uncharacterized protein</fullName>
    </submittedName>
</protein>
<organism evidence="2 3">
    <name type="scientific">Riccia fluitans</name>
    <dbReference type="NCBI Taxonomy" id="41844"/>
    <lineage>
        <taxon>Eukaryota</taxon>
        <taxon>Viridiplantae</taxon>
        <taxon>Streptophyta</taxon>
        <taxon>Embryophyta</taxon>
        <taxon>Marchantiophyta</taxon>
        <taxon>Marchantiopsida</taxon>
        <taxon>Marchantiidae</taxon>
        <taxon>Marchantiales</taxon>
        <taxon>Ricciaceae</taxon>
        <taxon>Riccia</taxon>
    </lineage>
</organism>
<comment type="caution">
    <text evidence="2">The sequence shown here is derived from an EMBL/GenBank/DDBJ whole genome shotgun (WGS) entry which is preliminary data.</text>
</comment>
<proteinExistence type="predicted"/>
<feature type="coiled-coil region" evidence="1">
    <location>
        <begin position="292"/>
        <end position="377"/>
    </location>
</feature>
<gene>
    <name evidence="2" type="ORF">R1flu_027696</name>
</gene>
<reference evidence="2 3" key="1">
    <citation type="submission" date="2024-09" db="EMBL/GenBank/DDBJ databases">
        <title>Chromosome-scale assembly of Riccia fluitans.</title>
        <authorList>
            <person name="Paukszto L."/>
            <person name="Sawicki J."/>
            <person name="Karawczyk K."/>
            <person name="Piernik-Szablinska J."/>
            <person name="Szczecinska M."/>
            <person name="Mazdziarz M."/>
        </authorList>
    </citation>
    <scope>NUCLEOTIDE SEQUENCE [LARGE SCALE GENOMIC DNA]</scope>
    <source>
        <strain evidence="2">Rf_01</strain>
        <tissue evidence="2">Aerial parts of the thallus</tissue>
    </source>
</reference>
<dbReference type="EMBL" id="JBHFFA010000008">
    <property type="protein sequence ID" value="KAL2609123.1"/>
    <property type="molecule type" value="Genomic_DNA"/>
</dbReference>
<dbReference type="PANTHER" id="PTHR18950">
    <property type="entry name" value="PROGESTERONE-INDUCED BLOCKING FACTOR 1"/>
    <property type="match status" value="1"/>
</dbReference>
<evidence type="ECO:0000313" key="3">
    <source>
        <dbReference type="Proteomes" id="UP001605036"/>
    </source>
</evidence>
<keyword evidence="1" id="KW-0175">Coiled coil</keyword>
<dbReference type="AlphaFoldDB" id="A0ABD1XK95"/>
<dbReference type="InterPro" id="IPR026205">
    <property type="entry name" value="PIBF1"/>
</dbReference>
<name>A0ABD1XK95_9MARC</name>
<dbReference type="PANTHER" id="PTHR18950:SF0">
    <property type="entry name" value="PROGESTERONE IMMUNOMODULATORY BINDING FACTOR 1"/>
    <property type="match status" value="1"/>
</dbReference>
<keyword evidence="3" id="KW-1185">Reference proteome</keyword>
<evidence type="ECO:0000313" key="2">
    <source>
        <dbReference type="EMBL" id="KAL2609123.1"/>
    </source>
</evidence>
<feature type="coiled-coil region" evidence="1">
    <location>
        <begin position="477"/>
        <end position="529"/>
    </location>
</feature>
<evidence type="ECO:0000256" key="1">
    <source>
        <dbReference type="SAM" id="Coils"/>
    </source>
</evidence>
<accession>A0ABD1XK95</accession>
<sequence length="581" mass="67939">MEVLYQALADVEEEEVNQEALAPTEDATASYVRISNHNKLRAFKRLRLTIFLHFKRLFMMRWKDLCKSWVITGLEAELKQLEQQAQTGLAALKSRQRQIELDLPEMDQQLNSLKEVLHDLDVSEPLYAELLAVPEAKRSVKAHIQVLAYEKMKKYREEMETLRKERDTSRESLTRQNDEVERMQREVQRVTAAAVLEKRETEKEMSAIAARNERLEVELKEVLVKVEVLSAKAAIYDEVKDKLDQAEISIVNADNQRAVMTATLQVVTDEKRRLLEVVKDKDHCLDLLSMDKIYITREVKAHQDQVKKLEQELQQQQEKLRALKSTRQELYNRVLTDNRDSLAAHEQRLQAELARLQEHANRDIETIRKEASEAAAEKVKTYRELRDAALAEAETLKAIQRENKSNYNELLTNENNLPRLPSELWEMHFMATDMPNRFQELQRVSEAKEIEARSGIKLRDLEIEQLRVAQNEIRCALNQKSIENEALAEKVKVLTEKYYKRELETERSASLLQNELEITRRNLAHYETQPLHQHNPRNISSTPKLMFNIQQMNFQWLYNLLRGGFIGGKTTYEIKPECILS</sequence>